<evidence type="ECO:0000313" key="1">
    <source>
        <dbReference type="EMBL" id="KOH43892.1"/>
    </source>
</evidence>
<dbReference type="AlphaFoldDB" id="A0A0L8V6Q9"/>
<organism evidence="1 2">
    <name type="scientific">Sunxiuqinia dokdonensis</name>
    <dbReference type="NCBI Taxonomy" id="1409788"/>
    <lineage>
        <taxon>Bacteria</taxon>
        <taxon>Pseudomonadati</taxon>
        <taxon>Bacteroidota</taxon>
        <taxon>Bacteroidia</taxon>
        <taxon>Marinilabiliales</taxon>
        <taxon>Prolixibacteraceae</taxon>
        <taxon>Sunxiuqinia</taxon>
    </lineage>
</organism>
<comment type="caution">
    <text evidence="1">The sequence shown here is derived from an EMBL/GenBank/DDBJ whole genome shotgun (WGS) entry which is preliminary data.</text>
</comment>
<keyword evidence="2" id="KW-1185">Reference proteome</keyword>
<proteinExistence type="predicted"/>
<accession>A0A0L8V6Q9</accession>
<dbReference type="STRING" id="1409788.NC99_33880"/>
<gene>
    <name evidence="1" type="ORF">NC99_33880</name>
</gene>
<evidence type="ECO:0000313" key="2">
    <source>
        <dbReference type="Proteomes" id="UP000036958"/>
    </source>
</evidence>
<name>A0A0L8V6Q9_9BACT</name>
<reference evidence="2" key="1">
    <citation type="submission" date="2015-07" db="EMBL/GenBank/DDBJ databases">
        <title>Genome sequencing of Sunxiuqinia dokdonensis strain SK.</title>
        <authorList>
            <person name="Ahn S."/>
            <person name="Kim B.-C."/>
        </authorList>
    </citation>
    <scope>NUCLEOTIDE SEQUENCE [LARGE SCALE GENOMIC DNA]</scope>
    <source>
        <strain evidence="2">SK</strain>
    </source>
</reference>
<dbReference type="Proteomes" id="UP000036958">
    <property type="component" value="Unassembled WGS sequence"/>
</dbReference>
<dbReference type="EMBL" id="LGIA01000176">
    <property type="protein sequence ID" value="KOH43892.1"/>
    <property type="molecule type" value="Genomic_DNA"/>
</dbReference>
<sequence>MEKGRVLTINELISDKYSEDESHSTYCRSSVFFHHQF</sequence>
<protein>
    <submittedName>
        <fullName evidence="1">Uncharacterized protein</fullName>
    </submittedName>
</protein>